<protein>
    <submittedName>
        <fullName evidence="1">Uncharacterized protein</fullName>
    </submittedName>
</protein>
<dbReference type="Ensembl" id="ENSCINT00000032141.1">
    <property type="protein sequence ID" value="ENSCINP00000032841.1"/>
    <property type="gene ID" value="ENSCING00000021498.1"/>
</dbReference>
<reference evidence="1" key="4">
    <citation type="submission" date="2025-09" db="UniProtKB">
        <authorList>
            <consortium name="Ensembl"/>
        </authorList>
    </citation>
    <scope>IDENTIFICATION</scope>
</reference>
<reference evidence="1" key="3">
    <citation type="submission" date="2025-08" db="UniProtKB">
        <authorList>
            <consortium name="Ensembl"/>
        </authorList>
    </citation>
    <scope>IDENTIFICATION</scope>
</reference>
<accession>H2XT57</accession>
<dbReference type="HOGENOM" id="CLU_3001564_0_0_1"/>
<sequence length="57" mass="6928">VHFTQSQIFHLYVVKPIETVKRYTISSKITLIKSKYILYRLDIYILLNEFIIYISNF</sequence>
<evidence type="ECO:0000313" key="1">
    <source>
        <dbReference type="Ensembl" id="ENSCINP00000032841.1"/>
    </source>
</evidence>
<evidence type="ECO:0000313" key="2">
    <source>
        <dbReference type="Proteomes" id="UP000008144"/>
    </source>
</evidence>
<keyword evidence="2" id="KW-1185">Reference proteome</keyword>
<reference evidence="2" key="1">
    <citation type="journal article" date="2002" name="Science">
        <title>The draft genome of Ciona intestinalis: insights into chordate and vertebrate origins.</title>
        <authorList>
            <person name="Dehal P."/>
            <person name="Satou Y."/>
            <person name="Campbell R.K."/>
            <person name="Chapman J."/>
            <person name="Degnan B."/>
            <person name="De Tomaso A."/>
            <person name="Davidson B."/>
            <person name="Di Gregorio A."/>
            <person name="Gelpke M."/>
            <person name="Goodstein D.M."/>
            <person name="Harafuji N."/>
            <person name="Hastings K.E."/>
            <person name="Ho I."/>
            <person name="Hotta K."/>
            <person name="Huang W."/>
            <person name="Kawashima T."/>
            <person name="Lemaire P."/>
            <person name="Martinez D."/>
            <person name="Meinertzhagen I.A."/>
            <person name="Necula S."/>
            <person name="Nonaka M."/>
            <person name="Putnam N."/>
            <person name="Rash S."/>
            <person name="Saiga H."/>
            <person name="Satake M."/>
            <person name="Terry A."/>
            <person name="Yamada L."/>
            <person name="Wang H.G."/>
            <person name="Awazu S."/>
            <person name="Azumi K."/>
            <person name="Boore J."/>
            <person name="Branno M."/>
            <person name="Chin-Bow S."/>
            <person name="DeSantis R."/>
            <person name="Doyle S."/>
            <person name="Francino P."/>
            <person name="Keys D.N."/>
            <person name="Haga S."/>
            <person name="Hayashi H."/>
            <person name="Hino K."/>
            <person name="Imai K.S."/>
            <person name="Inaba K."/>
            <person name="Kano S."/>
            <person name="Kobayashi K."/>
            <person name="Kobayashi M."/>
            <person name="Lee B.I."/>
            <person name="Makabe K.W."/>
            <person name="Manohar C."/>
            <person name="Matassi G."/>
            <person name="Medina M."/>
            <person name="Mochizuki Y."/>
            <person name="Mount S."/>
            <person name="Morishita T."/>
            <person name="Miura S."/>
            <person name="Nakayama A."/>
            <person name="Nishizaka S."/>
            <person name="Nomoto H."/>
            <person name="Ohta F."/>
            <person name="Oishi K."/>
            <person name="Rigoutsos I."/>
            <person name="Sano M."/>
            <person name="Sasaki A."/>
            <person name="Sasakura Y."/>
            <person name="Shoguchi E."/>
            <person name="Shin-i T."/>
            <person name="Spagnuolo A."/>
            <person name="Stainier D."/>
            <person name="Suzuki M.M."/>
            <person name="Tassy O."/>
            <person name="Takatori N."/>
            <person name="Tokuoka M."/>
            <person name="Yagi K."/>
            <person name="Yoshizaki F."/>
            <person name="Wada S."/>
            <person name="Zhang C."/>
            <person name="Hyatt P.D."/>
            <person name="Larimer F."/>
            <person name="Detter C."/>
            <person name="Doggett N."/>
            <person name="Glavina T."/>
            <person name="Hawkins T."/>
            <person name="Richardson P."/>
            <person name="Lucas S."/>
            <person name="Kohara Y."/>
            <person name="Levine M."/>
            <person name="Satoh N."/>
            <person name="Rokhsar D.S."/>
        </authorList>
    </citation>
    <scope>NUCLEOTIDE SEQUENCE [LARGE SCALE GENOMIC DNA]</scope>
</reference>
<reference evidence="1" key="2">
    <citation type="journal article" date="2008" name="Genome Biol.">
        <title>Improved genome assembly and evidence-based global gene model set for the chordate Ciona intestinalis: new insight into intron and operon populations.</title>
        <authorList>
            <person name="Satou Y."/>
            <person name="Mineta K."/>
            <person name="Ogasawara M."/>
            <person name="Sasakura Y."/>
            <person name="Shoguchi E."/>
            <person name="Ueno K."/>
            <person name="Yamada L."/>
            <person name="Matsumoto J."/>
            <person name="Wasserscheid J."/>
            <person name="Dewar K."/>
            <person name="Wiley G.B."/>
            <person name="Macmil S.L."/>
            <person name="Roe B.A."/>
            <person name="Zeller R.W."/>
            <person name="Hastings K.E."/>
            <person name="Lemaire P."/>
            <person name="Lindquist E."/>
            <person name="Endo T."/>
            <person name="Hotta K."/>
            <person name="Inaba K."/>
        </authorList>
    </citation>
    <scope>NUCLEOTIDE SEQUENCE [LARGE SCALE GENOMIC DNA]</scope>
    <source>
        <strain evidence="1">wild type</strain>
    </source>
</reference>
<dbReference type="Proteomes" id="UP000008144">
    <property type="component" value="Chromosome 1"/>
</dbReference>
<dbReference type="EMBL" id="EAAA01000246">
    <property type="status" value="NOT_ANNOTATED_CDS"/>
    <property type="molecule type" value="Genomic_DNA"/>
</dbReference>
<organism evidence="1 2">
    <name type="scientific">Ciona intestinalis</name>
    <name type="common">Transparent sea squirt</name>
    <name type="synonym">Ascidia intestinalis</name>
    <dbReference type="NCBI Taxonomy" id="7719"/>
    <lineage>
        <taxon>Eukaryota</taxon>
        <taxon>Metazoa</taxon>
        <taxon>Chordata</taxon>
        <taxon>Tunicata</taxon>
        <taxon>Ascidiacea</taxon>
        <taxon>Phlebobranchia</taxon>
        <taxon>Cionidae</taxon>
        <taxon>Ciona</taxon>
    </lineage>
</organism>
<dbReference type="EMBL" id="EAAA01000247">
    <property type="status" value="NOT_ANNOTATED_CDS"/>
    <property type="molecule type" value="Genomic_DNA"/>
</dbReference>
<dbReference type="EMBL" id="EAAA01000245">
    <property type="status" value="NOT_ANNOTATED_CDS"/>
    <property type="molecule type" value="Genomic_DNA"/>
</dbReference>
<proteinExistence type="predicted"/>
<dbReference type="InParanoid" id="H2XT57"/>
<dbReference type="AlphaFoldDB" id="H2XT57"/>
<name>H2XT57_CIOIN</name>